<reference evidence="2" key="1">
    <citation type="journal article" date="2019" name="Int. J. Syst. Evol. Microbiol.">
        <title>The Global Catalogue of Microorganisms (GCM) 10K type strain sequencing project: providing services to taxonomists for standard genome sequencing and annotation.</title>
        <authorList>
            <consortium name="The Broad Institute Genomics Platform"/>
            <consortium name="The Broad Institute Genome Sequencing Center for Infectious Disease"/>
            <person name="Wu L."/>
            <person name="Ma J."/>
        </authorList>
    </citation>
    <scope>NUCLEOTIDE SEQUENCE [LARGE SCALE GENOMIC DNA]</scope>
    <source>
        <strain evidence="2">KCTC 23917</strain>
    </source>
</reference>
<organism evidence="1 2">
    <name type="scientific">Undibacterium squillarum</name>
    <dbReference type="NCBI Taxonomy" id="1131567"/>
    <lineage>
        <taxon>Bacteria</taxon>
        <taxon>Pseudomonadati</taxon>
        <taxon>Pseudomonadota</taxon>
        <taxon>Betaproteobacteria</taxon>
        <taxon>Burkholderiales</taxon>
        <taxon>Oxalobacteraceae</taxon>
        <taxon>Undibacterium</taxon>
    </lineage>
</organism>
<sequence length="82" mass="8861">MILSGIGFLGGKESRWKKGAMFELIGGYVNSLSGFSIVLRKITLDRISSEQIKKLPGPCGAGRSEELTTCCLRKTASRQPDA</sequence>
<keyword evidence="2" id="KW-1185">Reference proteome</keyword>
<proteinExistence type="predicted"/>
<gene>
    <name evidence="1" type="ORF">GCM10010946_30830</name>
</gene>
<comment type="caution">
    <text evidence="1">The sequence shown here is derived from an EMBL/GenBank/DDBJ whole genome shotgun (WGS) entry which is preliminary data.</text>
</comment>
<evidence type="ECO:0000313" key="1">
    <source>
        <dbReference type="EMBL" id="GGX50068.1"/>
    </source>
</evidence>
<dbReference type="Proteomes" id="UP000653343">
    <property type="component" value="Unassembled WGS sequence"/>
</dbReference>
<name>A0ABQ2Y1M2_9BURK</name>
<evidence type="ECO:0000313" key="2">
    <source>
        <dbReference type="Proteomes" id="UP000653343"/>
    </source>
</evidence>
<protein>
    <submittedName>
        <fullName evidence="1">Uncharacterized protein</fullName>
    </submittedName>
</protein>
<dbReference type="EMBL" id="BMYU01000009">
    <property type="protein sequence ID" value="GGX50068.1"/>
    <property type="molecule type" value="Genomic_DNA"/>
</dbReference>
<accession>A0ABQ2Y1M2</accession>